<evidence type="ECO:0000256" key="1">
    <source>
        <dbReference type="ARBA" id="ARBA00022884"/>
    </source>
</evidence>
<dbReference type="InterPro" id="IPR000504">
    <property type="entry name" value="RRM_dom"/>
</dbReference>
<dbReference type="InterPro" id="IPR012677">
    <property type="entry name" value="Nucleotide-bd_a/b_plait_sf"/>
</dbReference>
<organism evidence="4 5">
    <name type="scientific">Parasediminibacterium paludis</name>
    <dbReference type="NCBI Taxonomy" id="908966"/>
    <lineage>
        <taxon>Bacteria</taxon>
        <taxon>Pseudomonadati</taxon>
        <taxon>Bacteroidota</taxon>
        <taxon>Chitinophagia</taxon>
        <taxon>Chitinophagales</taxon>
        <taxon>Chitinophagaceae</taxon>
        <taxon>Parasediminibacterium</taxon>
    </lineage>
</organism>
<dbReference type="Gene3D" id="3.30.70.330">
    <property type="match status" value="1"/>
</dbReference>
<reference evidence="5" key="1">
    <citation type="journal article" date="2019" name="Int. J. Syst. Evol. Microbiol.">
        <title>The Global Catalogue of Microorganisms (GCM) 10K type strain sequencing project: providing services to taxonomists for standard genome sequencing and annotation.</title>
        <authorList>
            <consortium name="The Broad Institute Genomics Platform"/>
            <consortium name="The Broad Institute Genome Sequencing Center for Infectious Disease"/>
            <person name="Wu L."/>
            <person name="Ma J."/>
        </authorList>
    </citation>
    <scope>NUCLEOTIDE SEQUENCE [LARGE SCALE GENOMIC DNA]</scope>
    <source>
        <strain evidence="5">CECT 8010</strain>
    </source>
</reference>
<gene>
    <name evidence="4" type="ORF">ACFOW1_11545</name>
</gene>
<sequence>MKLFVAGLTGDFDEADLKEMFELYGEVKSSQIIIDRATGKSKGFGFVDMLNDAEAKEAMQLLDGVAMMGKKIAVKQAEDQPRKAPGSSYGNNDRGGGYGNNNRGGGGYGNNDRRNGPPPRRNNY</sequence>
<feature type="compositionally biased region" description="Gly residues" evidence="2">
    <location>
        <begin position="93"/>
        <end position="109"/>
    </location>
</feature>
<comment type="caution">
    <text evidence="4">The sequence shown here is derived from an EMBL/GenBank/DDBJ whole genome shotgun (WGS) entry which is preliminary data.</text>
</comment>
<keyword evidence="5" id="KW-1185">Reference proteome</keyword>
<dbReference type="InterPro" id="IPR035979">
    <property type="entry name" value="RBD_domain_sf"/>
</dbReference>
<feature type="region of interest" description="Disordered" evidence="2">
    <location>
        <begin position="75"/>
        <end position="124"/>
    </location>
</feature>
<proteinExistence type="predicted"/>
<dbReference type="PROSITE" id="PS50102">
    <property type="entry name" value="RRM"/>
    <property type="match status" value="1"/>
</dbReference>
<dbReference type="PANTHER" id="PTHR48027">
    <property type="entry name" value="HETEROGENEOUS NUCLEAR RIBONUCLEOPROTEIN 87F-RELATED"/>
    <property type="match status" value="1"/>
</dbReference>
<accession>A0ABV8PZ29</accession>
<dbReference type="SMART" id="SM00360">
    <property type="entry name" value="RRM"/>
    <property type="match status" value="1"/>
</dbReference>
<dbReference type="RefSeq" id="WP_379014422.1">
    <property type="nucleotide sequence ID" value="NZ_JBHSDC010000022.1"/>
</dbReference>
<dbReference type="InterPro" id="IPR052462">
    <property type="entry name" value="SLIRP/GR-RBP-like"/>
</dbReference>
<dbReference type="Proteomes" id="UP001595906">
    <property type="component" value="Unassembled WGS sequence"/>
</dbReference>
<evidence type="ECO:0000256" key="2">
    <source>
        <dbReference type="SAM" id="MobiDB-lite"/>
    </source>
</evidence>
<feature type="domain" description="RRM" evidence="3">
    <location>
        <begin position="1"/>
        <end position="79"/>
    </location>
</feature>
<evidence type="ECO:0000313" key="5">
    <source>
        <dbReference type="Proteomes" id="UP001595906"/>
    </source>
</evidence>
<keyword evidence="1" id="KW-0694">RNA-binding</keyword>
<protein>
    <submittedName>
        <fullName evidence="4">RNA recognition motif domain-containing protein</fullName>
    </submittedName>
</protein>
<dbReference type="SUPFAM" id="SSF54928">
    <property type="entry name" value="RNA-binding domain, RBD"/>
    <property type="match status" value="1"/>
</dbReference>
<name>A0ABV8PZ29_9BACT</name>
<dbReference type="Pfam" id="PF00076">
    <property type="entry name" value="RRM_1"/>
    <property type="match status" value="1"/>
</dbReference>
<dbReference type="EMBL" id="JBHSDC010000022">
    <property type="protein sequence ID" value="MFC4232530.1"/>
    <property type="molecule type" value="Genomic_DNA"/>
</dbReference>
<evidence type="ECO:0000313" key="4">
    <source>
        <dbReference type="EMBL" id="MFC4232530.1"/>
    </source>
</evidence>
<evidence type="ECO:0000259" key="3">
    <source>
        <dbReference type="PROSITE" id="PS50102"/>
    </source>
</evidence>